<dbReference type="PANTHER" id="PTHR34047">
    <property type="entry name" value="NUCLEAR INTRON MATURASE 1, MITOCHONDRIAL-RELATED"/>
    <property type="match status" value="1"/>
</dbReference>
<evidence type="ECO:0000259" key="1">
    <source>
        <dbReference type="Pfam" id="PF00078"/>
    </source>
</evidence>
<name>A0A4Z0R326_9FIRM</name>
<dbReference type="OrthoDB" id="9793236at2"/>
<dbReference type="SUPFAM" id="SSF56672">
    <property type="entry name" value="DNA/RNA polymerases"/>
    <property type="match status" value="1"/>
</dbReference>
<feature type="domain" description="Reverse transcriptase" evidence="1">
    <location>
        <begin position="102"/>
        <end position="178"/>
    </location>
</feature>
<sequence>MQPVKETSTGHVGSEICWQTSLRGIAKKATENKTHRFGNLYKLFTVEALREAFHDLKKKASAGIDNITVKEYTEELESNLGKAVEQLKSKQYRAKLVRRVYIDKGNGKKRPLGIPTVSDKIIQRAAAKILEAIYEQEFSDHSYGYRPHTGAQKAVIDLTHELNFGKYSYIVEADIKGFSDINSERYWLAVAC</sequence>
<dbReference type="EMBL" id="SPQQ01000009">
    <property type="protein sequence ID" value="TGE36046.1"/>
    <property type="molecule type" value="Genomic_DNA"/>
</dbReference>
<comment type="caution">
    <text evidence="2">The sequence shown here is derived from an EMBL/GenBank/DDBJ whole genome shotgun (WGS) entry which is preliminary data.</text>
</comment>
<evidence type="ECO:0000313" key="3">
    <source>
        <dbReference type="Proteomes" id="UP000298460"/>
    </source>
</evidence>
<organism evidence="2 3">
    <name type="scientific">Desulfosporosinus fructosivorans</name>
    <dbReference type="NCBI Taxonomy" id="2018669"/>
    <lineage>
        <taxon>Bacteria</taxon>
        <taxon>Bacillati</taxon>
        <taxon>Bacillota</taxon>
        <taxon>Clostridia</taxon>
        <taxon>Eubacteriales</taxon>
        <taxon>Desulfitobacteriaceae</taxon>
        <taxon>Desulfosporosinus</taxon>
    </lineage>
</organism>
<evidence type="ECO:0000313" key="2">
    <source>
        <dbReference type="EMBL" id="TGE36046.1"/>
    </source>
</evidence>
<keyword evidence="3" id="KW-1185">Reference proteome</keyword>
<dbReference type="InterPro" id="IPR000477">
    <property type="entry name" value="RT_dom"/>
</dbReference>
<gene>
    <name evidence="2" type="ORF">E4K67_21130</name>
</gene>
<dbReference type="InterPro" id="IPR043502">
    <property type="entry name" value="DNA/RNA_pol_sf"/>
</dbReference>
<dbReference type="CDD" id="cd01651">
    <property type="entry name" value="RT_G2_intron"/>
    <property type="match status" value="1"/>
</dbReference>
<protein>
    <recommendedName>
        <fullName evidence="1">Reverse transcriptase domain-containing protein</fullName>
    </recommendedName>
</protein>
<dbReference type="InterPro" id="IPR051083">
    <property type="entry name" value="GrpII_Intron_Splice-Mob/Def"/>
</dbReference>
<dbReference type="Pfam" id="PF00078">
    <property type="entry name" value="RVT_1"/>
    <property type="match status" value="1"/>
</dbReference>
<proteinExistence type="predicted"/>
<dbReference type="RefSeq" id="WP_135550359.1">
    <property type="nucleotide sequence ID" value="NZ_SPQQ01000009.1"/>
</dbReference>
<accession>A0A4Z0R326</accession>
<reference evidence="2 3" key="1">
    <citation type="submission" date="2019-03" db="EMBL/GenBank/DDBJ databases">
        <title>Draft Genome Sequence of Desulfosporosinus fructosivorans Strain 63.6F, Isolated from Marine Sediment in the Baltic Sea.</title>
        <authorList>
            <person name="Hausmann B."/>
            <person name="Vandieken V."/>
            <person name="Pjevac P."/>
            <person name="Schreck K."/>
            <person name="Herbold C.W."/>
            <person name="Loy A."/>
        </authorList>
    </citation>
    <scope>NUCLEOTIDE SEQUENCE [LARGE SCALE GENOMIC DNA]</scope>
    <source>
        <strain evidence="2 3">63.6F</strain>
    </source>
</reference>
<dbReference type="AlphaFoldDB" id="A0A4Z0R326"/>
<dbReference type="Proteomes" id="UP000298460">
    <property type="component" value="Unassembled WGS sequence"/>
</dbReference>
<dbReference type="PANTHER" id="PTHR34047:SF8">
    <property type="entry name" value="PROTEIN YKFC"/>
    <property type="match status" value="1"/>
</dbReference>